<feature type="domain" description="Subtilisin inhibitor" evidence="10">
    <location>
        <begin position="34"/>
        <end position="115"/>
    </location>
</feature>
<accession>A0A7Y7B1Q1</accession>
<organism evidence="11 12">
    <name type="scientific">Streptomyces morookaense</name>
    <name type="common">Streptoverticillium morookaense</name>
    <dbReference type="NCBI Taxonomy" id="1970"/>
    <lineage>
        <taxon>Bacteria</taxon>
        <taxon>Bacillati</taxon>
        <taxon>Actinomycetota</taxon>
        <taxon>Actinomycetes</taxon>
        <taxon>Kitasatosporales</taxon>
        <taxon>Streptomycetaceae</taxon>
        <taxon>Streptomyces</taxon>
    </lineage>
</organism>
<evidence type="ECO:0000256" key="1">
    <source>
        <dbReference type="ARBA" id="ARBA00004613"/>
    </source>
</evidence>
<reference evidence="11 12" key="1">
    <citation type="submission" date="2020-04" db="EMBL/GenBank/DDBJ databases">
        <title>Draft Genome Sequence of Streptomyces morookaense DSM 40503, an 8-azaguanine-producing strain.</title>
        <authorList>
            <person name="Qi J."/>
            <person name="Gao J.-M."/>
        </authorList>
    </citation>
    <scope>NUCLEOTIDE SEQUENCE [LARGE SCALE GENOMIC DNA]</scope>
    <source>
        <strain evidence="11 12">DSM 40503</strain>
    </source>
</reference>
<keyword evidence="5 8" id="KW-0646">Protease inhibitor</keyword>
<feature type="signal peptide" evidence="9">
    <location>
        <begin position="1"/>
        <end position="26"/>
    </location>
</feature>
<keyword evidence="7" id="KW-1015">Disulfide bond</keyword>
<comment type="subunit">
    <text evidence="3">Homodimer.</text>
</comment>
<evidence type="ECO:0000259" key="10">
    <source>
        <dbReference type="Pfam" id="PF00720"/>
    </source>
</evidence>
<feature type="chain" id="PRO_5030529711" evidence="9">
    <location>
        <begin position="27"/>
        <end position="129"/>
    </location>
</feature>
<keyword evidence="4" id="KW-0964">Secreted</keyword>
<dbReference type="PRINTS" id="PR00294">
    <property type="entry name" value="SSBTLNINHBTR"/>
</dbReference>
<proteinExistence type="inferred from homology"/>
<evidence type="ECO:0000256" key="2">
    <source>
        <dbReference type="ARBA" id="ARBA00010472"/>
    </source>
</evidence>
<evidence type="ECO:0000313" key="11">
    <source>
        <dbReference type="EMBL" id="NVK77413.1"/>
    </source>
</evidence>
<keyword evidence="9" id="KW-0732">Signal</keyword>
<dbReference type="InterPro" id="IPR023549">
    <property type="entry name" value="Subtilisin_inhibitor"/>
</dbReference>
<keyword evidence="12" id="KW-1185">Reference proteome</keyword>
<sequence>MSVCSAAAAAATATALLALPLVPASADEQEEGRLLLTVSGAEHSWIRGVRLGCPGAHGKHPHGAEACRDLIAAGGRPDALRGDPHPCTLEEDPVIATAQGEWHGQDIHWRKAFGNACVLDAATGPVFRF</sequence>
<gene>
    <name evidence="11" type="ORF">HG542_07025</name>
</gene>
<dbReference type="AlphaFoldDB" id="A0A7Y7B1Q1"/>
<dbReference type="InterPro" id="IPR000691">
    <property type="entry name" value="Prot_inh_I16_SSI"/>
</dbReference>
<evidence type="ECO:0000256" key="7">
    <source>
        <dbReference type="ARBA" id="ARBA00023157"/>
    </source>
</evidence>
<dbReference type="Gene3D" id="3.30.350.10">
    <property type="entry name" value="Subtilisin inhibitor-like"/>
    <property type="match status" value="1"/>
</dbReference>
<dbReference type="InterPro" id="IPR036819">
    <property type="entry name" value="Subtilisin_inhibitor-like_sf"/>
</dbReference>
<name>A0A7Y7B1Q1_STRMO</name>
<protein>
    <submittedName>
        <fullName evidence="11">Protease inhibitor</fullName>
    </submittedName>
</protein>
<evidence type="ECO:0000256" key="4">
    <source>
        <dbReference type="ARBA" id="ARBA00022525"/>
    </source>
</evidence>
<evidence type="ECO:0000256" key="8">
    <source>
        <dbReference type="RuleBase" id="RU003471"/>
    </source>
</evidence>
<dbReference type="EMBL" id="JABBXF010000012">
    <property type="protein sequence ID" value="NVK77413.1"/>
    <property type="molecule type" value="Genomic_DNA"/>
</dbReference>
<evidence type="ECO:0000256" key="6">
    <source>
        <dbReference type="ARBA" id="ARBA00022900"/>
    </source>
</evidence>
<dbReference type="Pfam" id="PF00720">
    <property type="entry name" value="SSI"/>
    <property type="match status" value="1"/>
</dbReference>
<dbReference type="SUPFAM" id="SSF55399">
    <property type="entry name" value="Subtilisin inhibitor"/>
    <property type="match status" value="1"/>
</dbReference>
<comment type="similarity">
    <text evidence="2 8">Belongs to the protease inhibitor I16 (SSI) family.</text>
</comment>
<evidence type="ECO:0000256" key="5">
    <source>
        <dbReference type="ARBA" id="ARBA00022690"/>
    </source>
</evidence>
<dbReference type="RefSeq" id="WP_171079202.1">
    <property type="nucleotide sequence ID" value="NZ_BNBU01000003.1"/>
</dbReference>
<dbReference type="GO" id="GO:0004867">
    <property type="term" value="F:serine-type endopeptidase inhibitor activity"/>
    <property type="evidence" value="ECO:0007669"/>
    <property type="project" value="UniProtKB-KW"/>
</dbReference>
<keyword evidence="6 8" id="KW-0722">Serine protease inhibitor</keyword>
<evidence type="ECO:0000313" key="12">
    <source>
        <dbReference type="Proteomes" id="UP000587462"/>
    </source>
</evidence>
<dbReference type="Proteomes" id="UP000587462">
    <property type="component" value="Unassembled WGS sequence"/>
</dbReference>
<comment type="caution">
    <text evidence="11">The sequence shown here is derived from an EMBL/GenBank/DDBJ whole genome shotgun (WGS) entry which is preliminary data.</text>
</comment>
<evidence type="ECO:0000256" key="9">
    <source>
        <dbReference type="SAM" id="SignalP"/>
    </source>
</evidence>
<comment type="subcellular location">
    <subcellularLocation>
        <location evidence="1">Secreted</location>
    </subcellularLocation>
</comment>
<dbReference type="GO" id="GO:0005576">
    <property type="term" value="C:extracellular region"/>
    <property type="evidence" value="ECO:0007669"/>
    <property type="project" value="UniProtKB-SubCell"/>
</dbReference>
<evidence type="ECO:0000256" key="3">
    <source>
        <dbReference type="ARBA" id="ARBA00011738"/>
    </source>
</evidence>